<dbReference type="AlphaFoldDB" id="A0A0W8FHJ0"/>
<comment type="caution">
    <text evidence="2">The sequence shown here is derived from an EMBL/GenBank/DDBJ whole genome shotgun (WGS) entry which is preliminary data.</text>
</comment>
<feature type="region of interest" description="Disordered" evidence="1">
    <location>
        <begin position="25"/>
        <end position="51"/>
    </location>
</feature>
<organism evidence="2">
    <name type="scientific">hydrocarbon metagenome</name>
    <dbReference type="NCBI Taxonomy" id="938273"/>
    <lineage>
        <taxon>unclassified sequences</taxon>
        <taxon>metagenomes</taxon>
        <taxon>ecological metagenomes</taxon>
    </lineage>
</organism>
<sequence length="51" mass="4790">MYMGGRPAIAGAAAGKGLNAGILPGIGSGGEGRMSRESAGRSPSCPSSAVA</sequence>
<accession>A0A0W8FHJ0</accession>
<evidence type="ECO:0000313" key="2">
    <source>
        <dbReference type="EMBL" id="KUG20373.1"/>
    </source>
</evidence>
<gene>
    <name evidence="2" type="ORF">ASZ90_009892</name>
</gene>
<proteinExistence type="predicted"/>
<dbReference type="EMBL" id="LNQE01001198">
    <property type="protein sequence ID" value="KUG20373.1"/>
    <property type="molecule type" value="Genomic_DNA"/>
</dbReference>
<name>A0A0W8FHJ0_9ZZZZ</name>
<reference evidence="2" key="1">
    <citation type="journal article" date="2015" name="Proc. Natl. Acad. Sci. U.S.A.">
        <title>Networks of energetic and metabolic interactions define dynamics in microbial communities.</title>
        <authorList>
            <person name="Embree M."/>
            <person name="Liu J.K."/>
            <person name="Al-Bassam M.M."/>
            <person name="Zengler K."/>
        </authorList>
    </citation>
    <scope>NUCLEOTIDE SEQUENCE</scope>
</reference>
<protein>
    <submittedName>
        <fullName evidence="2">Uncharacterized protein</fullName>
    </submittedName>
</protein>
<evidence type="ECO:0000256" key="1">
    <source>
        <dbReference type="SAM" id="MobiDB-lite"/>
    </source>
</evidence>